<evidence type="ECO:0000259" key="1">
    <source>
        <dbReference type="PROSITE" id="PS51186"/>
    </source>
</evidence>
<evidence type="ECO:0000313" key="3">
    <source>
        <dbReference type="Proteomes" id="UP000182015"/>
    </source>
</evidence>
<dbReference type="OrthoDB" id="9797826at2"/>
<dbReference type="SUPFAM" id="SSF55729">
    <property type="entry name" value="Acyl-CoA N-acyltransferases (Nat)"/>
    <property type="match status" value="1"/>
</dbReference>
<dbReference type="GO" id="GO:0016747">
    <property type="term" value="F:acyltransferase activity, transferring groups other than amino-acyl groups"/>
    <property type="evidence" value="ECO:0007669"/>
    <property type="project" value="InterPro"/>
</dbReference>
<dbReference type="RefSeq" id="WP_071793706.1">
    <property type="nucleotide sequence ID" value="NZ_LZDD01000001.1"/>
</dbReference>
<dbReference type="InterPro" id="IPR000182">
    <property type="entry name" value="GNAT_dom"/>
</dbReference>
<dbReference type="Pfam" id="PF00583">
    <property type="entry name" value="Acetyltransf_1"/>
    <property type="match status" value="1"/>
</dbReference>
<keyword evidence="2" id="KW-0808">Transferase</keyword>
<dbReference type="PROSITE" id="PS51186">
    <property type="entry name" value="GNAT"/>
    <property type="match status" value="1"/>
</dbReference>
<name>A0A1L8MQI9_9STRE</name>
<dbReference type="Gene3D" id="3.40.630.30">
    <property type="match status" value="1"/>
</dbReference>
<dbReference type="Proteomes" id="UP000182015">
    <property type="component" value="Unassembled WGS sequence"/>
</dbReference>
<comment type="caution">
    <text evidence="2">The sequence shown here is derived from an EMBL/GenBank/DDBJ whole genome shotgun (WGS) entry which is preliminary data.</text>
</comment>
<dbReference type="AlphaFoldDB" id="A0A1L8MQI9"/>
<dbReference type="InterPro" id="IPR016181">
    <property type="entry name" value="Acyl_CoA_acyltransferase"/>
</dbReference>
<dbReference type="EMBL" id="LZDD01000001">
    <property type="protein sequence ID" value="OJF73023.1"/>
    <property type="molecule type" value="Genomic_DNA"/>
</dbReference>
<dbReference type="PANTHER" id="PTHR43072">
    <property type="entry name" value="N-ACETYLTRANSFERASE"/>
    <property type="match status" value="1"/>
</dbReference>
<accession>A0A1L8MQI9</accession>
<gene>
    <name evidence="2" type="ORF">A9Q68_01325</name>
</gene>
<keyword evidence="3" id="KW-1185">Reference proteome</keyword>
<reference evidence="3" key="1">
    <citation type="submission" date="2016-06" db="EMBL/GenBank/DDBJ databases">
        <authorList>
            <person name="de Vries S.P.W."/>
            <person name="Hadjirin N.F."/>
            <person name="Lay E.M."/>
            <person name="Zadoks R.N."/>
            <person name="Peacock S.J."/>
            <person name="Parkhill J."/>
            <person name="Grant A.J."/>
            <person name="Mcdougall S."/>
            <person name="Holmes M.A."/>
        </authorList>
    </citation>
    <scope>NUCLEOTIDE SEQUENCE [LARGE SCALE GENOMIC DNA]</scope>
    <source>
        <strain evidence="3">NZ1587</strain>
    </source>
</reference>
<dbReference type="STRING" id="1856638.A9Q68_01325"/>
<protein>
    <submittedName>
        <fullName evidence="2">GNAT family acetyltransferase</fullName>
    </submittedName>
</protein>
<feature type="domain" description="N-acetyltransferase" evidence="1">
    <location>
        <begin position="1"/>
        <end position="147"/>
    </location>
</feature>
<proteinExistence type="predicted"/>
<dbReference type="PANTHER" id="PTHR43072:SF60">
    <property type="entry name" value="L-2,4-DIAMINOBUTYRIC ACID ACETYLTRANSFERASE"/>
    <property type="match status" value="1"/>
</dbReference>
<evidence type="ECO:0000313" key="2">
    <source>
        <dbReference type="EMBL" id="OJF73023.1"/>
    </source>
</evidence>
<dbReference type="CDD" id="cd04301">
    <property type="entry name" value="NAT_SF"/>
    <property type="match status" value="1"/>
</dbReference>
<organism evidence="2 3">
    <name type="scientific">Streptococcus bovimastitidis</name>
    <dbReference type="NCBI Taxonomy" id="1856638"/>
    <lineage>
        <taxon>Bacteria</taxon>
        <taxon>Bacillati</taxon>
        <taxon>Bacillota</taxon>
        <taxon>Bacilli</taxon>
        <taxon>Lactobacillales</taxon>
        <taxon>Streptococcaceae</taxon>
        <taxon>Streptococcus</taxon>
    </lineage>
</organism>
<sequence>MIRFASVEDAPSLQVICKEDLGYDQPLESVTKQLARFHHNQDHPIFVFEDDESQQVLGFLEAEVYETIYSDPGLNILGLAVAHSSQGKGIGKALLTCFEAWAMDRQFAFIRLNSGSQRLEAHAFYQRMGYDGWKTQKRFIKMRETFASSQTK</sequence>